<dbReference type="InterPro" id="IPR001849">
    <property type="entry name" value="PH_domain"/>
</dbReference>
<evidence type="ECO:0000256" key="16">
    <source>
        <dbReference type="ARBA" id="ARBA00023201"/>
    </source>
</evidence>
<dbReference type="GO" id="GO:0008273">
    <property type="term" value="F:calcium, potassium:sodium antiporter activity"/>
    <property type="evidence" value="ECO:0007669"/>
    <property type="project" value="TreeGrafter"/>
</dbReference>
<gene>
    <name evidence="19" type="ORF">VBRA1451_LOCUS24797</name>
</gene>
<dbReference type="Gene3D" id="1.20.1420.30">
    <property type="entry name" value="NCX, central ion-binding region"/>
    <property type="match status" value="2"/>
</dbReference>
<keyword evidence="15 17" id="KW-0472">Membrane</keyword>
<keyword evidence="3" id="KW-0813">Transport</keyword>
<keyword evidence="12 17" id="KW-1133">Transmembrane helix</keyword>
<feature type="transmembrane region" description="Helical" evidence="17">
    <location>
        <begin position="153"/>
        <end position="171"/>
    </location>
</feature>
<organism evidence="19">
    <name type="scientific">Vitrella brassicaformis</name>
    <dbReference type="NCBI Taxonomy" id="1169539"/>
    <lineage>
        <taxon>Eukaryota</taxon>
        <taxon>Sar</taxon>
        <taxon>Alveolata</taxon>
        <taxon>Colpodellida</taxon>
        <taxon>Vitrellaceae</taxon>
        <taxon>Vitrella</taxon>
    </lineage>
</organism>
<dbReference type="PROSITE" id="PS50003">
    <property type="entry name" value="PH_DOMAIN"/>
    <property type="match status" value="1"/>
</dbReference>
<evidence type="ECO:0000256" key="10">
    <source>
        <dbReference type="ARBA" id="ARBA00022847"/>
    </source>
</evidence>
<keyword evidence="7 17" id="KW-0812">Transmembrane</keyword>
<protein>
    <recommendedName>
        <fullName evidence="18">PH domain-containing protein</fullName>
    </recommendedName>
</protein>
<feature type="transmembrane region" description="Helical" evidence="17">
    <location>
        <begin position="615"/>
        <end position="634"/>
    </location>
</feature>
<feature type="transmembrane region" description="Helical" evidence="17">
    <location>
        <begin position="183"/>
        <end position="202"/>
    </location>
</feature>
<evidence type="ECO:0000256" key="4">
    <source>
        <dbReference type="ARBA" id="ARBA00022449"/>
    </source>
</evidence>
<comment type="similarity">
    <text evidence="2">Belongs to the Ca(2+):cation antiporter (CaCA) (TC 2.A.19) family. SLC24A subfamily.</text>
</comment>
<keyword evidence="14" id="KW-0406">Ion transport</keyword>
<evidence type="ECO:0000256" key="5">
    <source>
        <dbReference type="ARBA" id="ARBA00022538"/>
    </source>
</evidence>
<evidence type="ECO:0000256" key="15">
    <source>
        <dbReference type="ARBA" id="ARBA00023136"/>
    </source>
</evidence>
<dbReference type="PANTHER" id="PTHR10846:SF73">
    <property type="entry name" value="SODIUM_CALCIUM EXCHANGER MEMBRANE REGION DOMAIN-CONTAINING PROTEIN"/>
    <property type="match status" value="1"/>
</dbReference>
<dbReference type="InterPro" id="IPR011993">
    <property type="entry name" value="PH-like_dom_sf"/>
</dbReference>
<feature type="transmembrane region" description="Helical" evidence="17">
    <location>
        <begin position="515"/>
        <end position="542"/>
    </location>
</feature>
<feature type="transmembrane region" description="Helical" evidence="17">
    <location>
        <begin position="208"/>
        <end position="229"/>
    </location>
</feature>
<evidence type="ECO:0000256" key="17">
    <source>
        <dbReference type="SAM" id="Phobius"/>
    </source>
</evidence>
<feature type="domain" description="PH" evidence="18">
    <location>
        <begin position="299"/>
        <end position="441"/>
    </location>
</feature>
<accession>A0A7S1KCU3</accession>
<dbReference type="EMBL" id="HBGB01042131">
    <property type="protein sequence ID" value="CAD9069715.1"/>
    <property type="molecule type" value="Transcribed_RNA"/>
</dbReference>
<dbReference type="Gene3D" id="2.30.29.30">
    <property type="entry name" value="Pleckstrin-homology domain (PH domain)/Phosphotyrosine-binding domain (PTB)"/>
    <property type="match status" value="1"/>
</dbReference>
<evidence type="ECO:0000256" key="14">
    <source>
        <dbReference type="ARBA" id="ARBA00023065"/>
    </source>
</evidence>
<dbReference type="GO" id="GO:0005262">
    <property type="term" value="F:calcium channel activity"/>
    <property type="evidence" value="ECO:0007669"/>
    <property type="project" value="TreeGrafter"/>
</dbReference>
<evidence type="ECO:0000256" key="6">
    <source>
        <dbReference type="ARBA" id="ARBA00022568"/>
    </source>
</evidence>
<dbReference type="InterPro" id="IPR004837">
    <property type="entry name" value="NaCa_Exmemb"/>
</dbReference>
<evidence type="ECO:0000256" key="3">
    <source>
        <dbReference type="ARBA" id="ARBA00022448"/>
    </source>
</evidence>
<evidence type="ECO:0000256" key="13">
    <source>
        <dbReference type="ARBA" id="ARBA00023053"/>
    </source>
</evidence>
<feature type="transmembrane region" description="Helical" evidence="17">
    <location>
        <begin position="575"/>
        <end position="595"/>
    </location>
</feature>
<feature type="transmembrane region" description="Helical" evidence="17">
    <location>
        <begin position="114"/>
        <end position="138"/>
    </location>
</feature>
<evidence type="ECO:0000256" key="9">
    <source>
        <dbReference type="ARBA" id="ARBA00022837"/>
    </source>
</evidence>
<keyword evidence="5" id="KW-0633">Potassium transport</keyword>
<keyword evidence="4" id="KW-0050">Antiport</keyword>
<sequence length="678" mass="74388">MDSHLAALANGLGTAHLRASMSHMATMAFVPHNLTLHPVSNMTLTAQDVGGGAGSVAAAEPGCPEYSAFVRNFGVWLWVLLILYIFYSLAVVCDEYFVPALQIMCDKLKIPDDVAGATFMAIGASSPEMFTNFIAIFIEHSAVGSGTIVGSEIFNMLMICGFSALLAQHGVLRLDWRPFARDVFFYGLSIGMLYWTLADGVVSKWESLALVLCYLTYALVCSLFSKIVACTCPMRGKKSVVTIGVHELEKPLFEADEWENVDQIAQDDKQHFIVGTDKPSDFYPRSASELPLDLINRNIKNKEGWLLQRDRFQSRMSIATHGWCRLWFCLVGGELQYALAPCHKVTVHGLRPGTSSEQVQHFETVRRFSAVVQHNFYDPMHEEEPQKHILGTVKLSGGCECIDKEGVDFELKMPSGRTLTFRAMDPATKNSWVAALSLAIQELGPAATTVTPSVTEDILTGEEEAAHDDLSPFRVPLTPLGKVEWVLSLPLKVTLWATTPNVRAPGKEGHWMSCFAIAMVWLAIFSYVMCFSADTIACIWGIPAAVMGLTLAAAGTSFPNLVSSVLVAQQGLGNMAVSNAFGSNVFNIFFALGFPWLLKTWIQNPEGYSMDSDDIVISVFILAASLVLFVMFVVCNRMKMGRVMGYGCILCYGLFLIFEVAANAGWIPGYPWVHPGGP</sequence>
<reference evidence="19" key="1">
    <citation type="submission" date="2021-01" db="EMBL/GenBank/DDBJ databases">
        <authorList>
            <person name="Corre E."/>
            <person name="Pelletier E."/>
            <person name="Niang G."/>
            <person name="Scheremetjew M."/>
            <person name="Finn R."/>
            <person name="Kale V."/>
            <person name="Holt S."/>
            <person name="Cochrane G."/>
            <person name="Meng A."/>
            <person name="Brown T."/>
            <person name="Cohen L."/>
        </authorList>
    </citation>
    <scope>NUCLEOTIDE SEQUENCE</scope>
    <source>
        <strain evidence="19">CCMP3346</strain>
    </source>
</reference>
<feature type="transmembrane region" description="Helical" evidence="17">
    <location>
        <begin position="548"/>
        <end position="568"/>
    </location>
</feature>
<keyword evidence="9" id="KW-0106">Calcium</keyword>
<keyword evidence="8" id="KW-0732">Signal</keyword>
<name>A0A7S1KCU3_9ALVE</name>
<keyword evidence="10" id="KW-0769">Symport</keyword>
<dbReference type="CDD" id="cd00821">
    <property type="entry name" value="PH"/>
    <property type="match status" value="1"/>
</dbReference>
<dbReference type="SUPFAM" id="SSF50729">
    <property type="entry name" value="PH domain-like"/>
    <property type="match status" value="1"/>
</dbReference>
<dbReference type="GO" id="GO:0015293">
    <property type="term" value="F:symporter activity"/>
    <property type="evidence" value="ECO:0007669"/>
    <property type="project" value="UniProtKB-KW"/>
</dbReference>
<dbReference type="InterPro" id="IPR044880">
    <property type="entry name" value="NCX_ion-bd_dom_sf"/>
</dbReference>
<evidence type="ECO:0000256" key="8">
    <source>
        <dbReference type="ARBA" id="ARBA00022729"/>
    </source>
</evidence>
<keyword evidence="6" id="KW-0109">Calcium transport</keyword>
<dbReference type="PANTHER" id="PTHR10846">
    <property type="entry name" value="SODIUM/POTASSIUM/CALCIUM EXCHANGER"/>
    <property type="match status" value="1"/>
</dbReference>
<dbReference type="Pfam" id="PF01699">
    <property type="entry name" value="Na_Ca_ex"/>
    <property type="match status" value="2"/>
</dbReference>
<dbReference type="InterPro" id="IPR004481">
    <property type="entry name" value="K/Na/Ca-exchanger"/>
</dbReference>
<dbReference type="GO" id="GO:0006874">
    <property type="term" value="P:intracellular calcium ion homeostasis"/>
    <property type="evidence" value="ECO:0007669"/>
    <property type="project" value="TreeGrafter"/>
</dbReference>
<dbReference type="SMART" id="SM00233">
    <property type="entry name" value="PH"/>
    <property type="match status" value="1"/>
</dbReference>
<feature type="transmembrane region" description="Helical" evidence="17">
    <location>
        <begin position="646"/>
        <end position="667"/>
    </location>
</feature>
<evidence type="ECO:0000256" key="1">
    <source>
        <dbReference type="ARBA" id="ARBA00004141"/>
    </source>
</evidence>
<keyword evidence="13" id="KW-0915">Sodium</keyword>
<evidence type="ECO:0000256" key="2">
    <source>
        <dbReference type="ARBA" id="ARBA00005364"/>
    </source>
</evidence>
<keyword evidence="16" id="KW-0739">Sodium transport</keyword>
<comment type="subcellular location">
    <subcellularLocation>
        <location evidence="1">Membrane</location>
        <topology evidence="1">Multi-pass membrane protein</topology>
    </subcellularLocation>
</comment>
<feature type="transmembrane region" description="Helical" evidence="17">
    <location>
        <begin position="75"/>
        <end position="93"/>
    </location>
</feature>
<evidence type="ECO:0000259" key="18">
    <source>
        <dbReference type="PROSITE" id="PS50003"/>
    </source>
</evidence>
<evidence type="ECO:0000256" key="11">
    <source>
        <dbReference type="ARBA" id="ARBA00022958"/>
    </source>
</evidence>
<dbReference type="NCBIfam" id="TIGR00367">
    <property type="entry name" value="calcium/sodium antiporter"/>
    <property type="match status" value="1"/>
</dbReference>
<proteinExistence type="inferred from homology"/>
<evidence type="ECO:0000256" key="7">
    <source>
        <dbReference type="ARBA" id="ARBA00022692"/>
    </source>
</evidence>
<evidence type="ECO:0000256" key="12">
    <source>
        <dbReference type="ARBA" id="ARBA00022989"/>
    </source>
</evidence>
<dbReference type="AlphaFoldDB" id="A0A7S1KCU3"/>
<keyword evidence="11" id="KW-0630">Potassium</keyword>
<dbReference type="FunFam" id="1.20.1420.30:FF:000009">
    <property type="entry name" value="sodium/potassium/calcium exchanger 5 isoform X2"/>
    <property type="match status" value="1"/>
</dbReference>
<evidence type="ECO:0000313" key="19">
    <source>
        <dbReference type="EMBL" id="CAD9069715.1"/>
    </source>
</evidence>
<dbReference type="GO" id="GO:0005886">
    <property type="term" value="C:plasma membrane"/>
    <property type="evidence" value="ECO:0007669"/>
    <property type="project" value="TreeGrafter"/>
</dbReference>